<gene>
    <name evidence="20" type="primary">lid</name>
</gene>
<keyword evidence="8" id="KW-0156">Chromatin regulator</keyword>
<evidence type="ECO:0000256" key="6">
    <source>
        <dbReference type="ARBA" id="ARBA00022771"/>
    </source>
</evidence>
<evidence type="ECO:0000256" key="5">
    <source>
        <dbReference type="ARBA" id="ARBA00022723"/>
    </source>
</evidence>
<dbReference type="PROSITE" id="PS51011">
    <property type="entry name" value="ARID"/>
    <property type="match status" value="1"/>
</dbReference>
<keyword evidence="6 14" id="KW-0863">Zinc-finger</keyword>
<dbReference type="GO" id="GO:0006355">
    <property type="term" value="P:regulation of DNA-templated transcription"/>
    <property type="evidence" value="ECO:0007669"/>
    <property type="project" value="TreeGrafter"/>
</dbReference>
<keyword evidence="9" id="KW-0223">Dioxygenase</keyword>
<sequence length="758" mass="87566">MSVKRDIKCKLEIDEPKQKECPEGKFIDPVSLMENGKFVFKVPPEAPVFEPTAEEFKDPLKYIAKIRSVAQEHGICKIKPPSNWHPPFCVDVDNFKFTPRIQKLNELDASTRVKLNFLEKIAKYWHLQGIRIKIPVLEQRAVDLYSLYKIVEFEGGFDEVCLEKKWGKVASRMGYVYEKSSGTVLKSHHERWLNPFSLFHATIKDEIYNKPIKRESKVPNIKEENSFVSNSPTKRARLSPDEDNESDDYIKDPFYLMENKELRKLQFFGAGPKMAGFSSKCRIGHLKSKESKKSKRRSKPVVDYLDKYYCQKCGSGKSEETILICDGCDLSFHMQCLIIPLTTVPKGEWRCHKCVINEVIKPSDAFGFEQAQREYTLQQFGEMADQFKSKYFNMPVHLVPTEKVEQEYWKIVSSIDSTVIAEYGADLHTMDHGSGFPTGLALSGNEDNTFYKSYIEDHWNLNNIPILKDSVLSFINADISGMKIPWMYVGMCFSTFCWHNEDHWSYSINYLHWGEPKTWYGVPGASAEAFEEVMKETTPELFHSQPDLLHQLVTILNPNILMKANVPIYRTDQNAGEFVVTFPRSYHTGFNQGYNFAEAVNFAPADWISIGRECVNHYSSLKRICVFSHDELICKMVNSCDDLTPKAAELVYDDLNEMVKFERVQRKALLDWGVTEADFVEFEHQVDDLRQCMVCNTTLYVSAVSCSCDPKRLACLRHFKQLCDCPAQMHVFKYRYTLDEFPPLLRKVKAKAEQAYDD</sequence>
<dbReference type="SUPFAM" id="SSF57903">
    <property type="entry name" value="FYVE/PHD zinc finger"/>
    <property type="match status" value="1"/>
</dbReference>
<evidence type="ECO:0000256" key="11">
    <source>
        <dbReference type="ARBA" id="ARBA00023004"/>
    </source>
</evidence>
<feature type="domain" description="JmjC" evidence="19">
    <location>
        <begin position="453"/>
        <end position="619"/>
    </location>
</feature>
<keyword evidence="20" id="KW-0808">Transferase</keyword>
<accession>A0A2H8TPM6</accession>
<dbReference type="SMART" id="SM00249">
    <property type="entry name" value="PHD"/>
    <property type="match status" value="1"/>
</dbReference>
<dbReference type="Pfam" id="PF02375">
    <property type="entry name" value="JmjN"/>
    <property type="match status" value="1"/>
</dbReference>
<dbReference type="SMART" id="SM00545">
    <property type="entry name" value="JmjN"/>
    <property type="match status" value="1"/>
</dbReference>
<dbReference type="PROSITE" id="PS51184">
    <property type="entry name" value="JMJC"/>
    <property type="match status" value="1"/>
</dbReference>
<keyword evidence="7" id="KW-0862">Zinc</keyword>
<dbReference type="EMBL" id="GFXV01003393">
    <property type="protein sequence ID" value="MBW15198.1"/>
    <property type="molecule type" value="Transcribed_RNA"/>
</dbReference>
<dbReference type="Pfam" id="PF21323">
    <property type="entry name" value="KDM5_C-hel"/>
    <property type="match status" value="1"/>
</dbReference>
<dbReference type="GO" id="GO:0032259">
    <property type="term" value="P:methylation"/>
    <property type="evidence" value="ECO:0007669"/>
    <property type="project" value="UniProtKB-KW"/>
</dbReference>
<dbReference type="GO" id="GO:0008270">
    <property type="term" value="F:zinc ion binding"/>
    <property type="evidence" value="ECO:0007669"/>
    <property type="project" value="UniProtKB-KW"/>
</dbReference>
<name>A0A2H8TPM6_9HEMI</name>
<keyword evidence="11" id="KW-0408">Iron</keyword>
<dbReference type="CDD" id="cd15515">
    <property type="entry name" value="PHD1_KDM5A_like"/>
    <property type="match status" value="1"/>
</dbReference>
<dbReference type="PROSITE" id="PS51183">
    <property type="entry name" value="JMJN"/>
    <property type="match status" value="1"/>
</dbReference>
<dbReference type="InterPro" id="IPR001606">
    <property type="entry name" value="ARID_dom"/>
</dbReference>
<dbReference type="GO" id="GO:0008168">
    <property type="term" value="F:methyltransferase activity"/>
    <property type="evidence" value="ECO:0007669"/>
    <property type="project" value="UniProtKB-KW"/>
</dbReference>
<evidence type="ECO:0000256" key="15">
    <source>
        <dbReference type="SAM" id="MobiDB-lite"/>
    </source>
</evidence>
<evidence type="ECO:0000256" key="3">
    <source>
        <dbReference type="ARBA" id="ARBA00006801"/>
    </source>
</evidence>
<dbReference type="InterPro" id="IPR003347">
    <property type="entry name" value="JmjC_dom"/>
</dbReference>
<keyword evidence="20" id="KW-0489">Methyltransferase</keyword>
<dbReference type="GO" id="GO:0005634">
    <property type="term" value="C:nucleus"/>
    <property type="evidence" value="ECO:0007669"/>
    <property type="project" value="UniProtKB-SubCell"/>
</dbReference>
<dbReference type="PROSITE" id="PS50016">
    <property type="entry name" value="ZF_PHD_2"/>
    <property type="match status" value="1"/>
</dbReference>
<evidence type="ECO:0000256" key="13">
    <source>
        <dbReference type="ARBA" id="ARBA00048734"/>
    </source>
</evidence>
<evidence type="ECO:0000259" key="19">
    <source>
        <dbReference type="PROSITE" id="PS51184"/>
    </source>
</evidence>
<evidence type="ECO:0000256" key="9">
    <source>
        <dbReference type="ARBA" id="ARBA00022964"/>
    </source>
</evidence>
<dbReference type="SMART" id="SM00558">
    <property type="entry name" value="JmjC"/>
    <property type="match status" value="1"/>
</dbReference>
<comment type="similarity">
    <text evidence="3">Belongs to the JARID1 histone demethylase family.</text>
</comment>
<dbReference type="GO" id="GO:0000785">
    <property type="term" value="C:chromatin"/>
    <property type="evidence" value="ECO:0007669"/>
    <property type="project" value="TreeGrafter"/>
</dbReference>
<comment type="catalytic activity">
    <reaction evidence="13">
        <text>N(6),N(6),N(6)-trimethyl-L-lysyl(4)-[histone H3] + 3 2-oxoglutarate + 3 O2 = L-lysyl(4)-[histone H3] + 3 formaldehyde + 3 succinate + 3 CO2</text>
        <dbReference type="Rhea" id="RHEA:60208"/>
        <dbReference type="Rhea" id="RHEA-COMP:15537"/>
        <dbReference type="Rhea" id="RHEA-COMP:15547"/>
        <dbReference type="ChEBI" id="CHEBI:15379"/>
        <dbReference type="ChEBI" id="CHEBI:16526"/>
        <dbReference type="ChEBI" id="CHEBI:16810"/>
        <dbReference type="ChEBI" id="CHEBI:16842"/>
        <dbReference type="ChEBI" id="CHEBI:29969"/>
        <dbReference type="ChEBI" id="CHEBI:30031"/>
        <dbReference type="ChEBI" id="CHEBI:61961"/>
        <dbReference type="EC" id="1.14.11.67"/>
    </reaction>
</comment>
<keyword evidence="10" id="KW-0560">Oxidoreductase</keyword>
<evidence type="ECO:0000256" key="12">
    <source>
        <dbReference type="ARBA" id="ARBA00023242"/>
    </source>
</evidence>
<dbReference type="InterPro" id="IPR019787">
    <property type="entry name" value="Znf_PHD-finger"/>
</dbReference>
<dbReference type="FunFam" id="1.10.150.60:FF:000016">
    <property type="entry name" value="Putative Lysine-specific demethylase 5B"/>
    <property type="match status" value="1"/>
</dbReference>
<dbReference type="Pfam" id="PF02373">
    <property type="entry name" value="JmjC"/>
    <property type="match status" value="1"/>
</dbReference>
<dbReference type="InterPro" id="IPR048615">
    <property type="entry name" value="KDM5_C-hel"/>
</dbReference>
<dbReference type="InterPro" id="IPR011011">
    <property type="entry name" value="Znf_FYVE_PHD"/>
</dbReference>
<dbReference type="GO" id="GO:0034647">
    <property type="term" value="F:histone H3K4me/H3K4me2/H3K4me3 demethylase activity"/>
    <property type="evidence" value="ECO:0007669"/>
    <property type="project" value="UniProtKB-EC"/>
</dbReference>
<reference evidence="20" key="1">
    <citation type="submission" date="2017-10" db="EMBL/GenBank/DDBJ databases">
        <title>Transcriptome Assembly of Sugarcane Aphid Adults.</title>
        <authorList>
            <person name="Scully E.D."/>
            <person name="Palmer N.A."/>
            <person name="Geib S.M."/>
            <person name="Sarath G."/>
            <person name="Sattler S.E."/>
        </authorList>
    </citation>
    <scope>NUCLEOTIDE SEQUENCE</scope>
    <source>
        <tissue evidence="20">Whole body</tissue>
    </source>
</reference>
<feature type="region of interest" description="Disordered" evidence="15">
    <location>
        <begin position="223"/>
        <end position="246"/>
    </location>
</feature>
<evidence type="ECO:0000256" key="1">
    <source>
        <dbReference type="ARBA" id="ARBA00001954"/>
    </source>
</evidence>
<dbReference type="OrthoDB" id="1678912at2759"/>
<feature type="domain" description="ARID" evidence="17">
    <location>
        <begin position="111"/>
        <end position="201"/>
    </location>
</feature>
<evidence type="ECO:0000256" key="2">
    <source>
        <dbReference type="ARBA" id="ARBA00004123"/>
    </source>
</evidence>
<evidence type="ECO:0000256" key="10">
    <source>
        <dbReference type="ARBA" id="ARBA00023002"/>
    </source>
</evidence>
<dbReference type="GO" id="GO:0003677">
    <property type="term" value="F:DNA binding"/>
    <property type="evidence" value="ECO:0007669"/>
    <property type="project" value="InterPro"/>
</dbReference>
<dbReference type="Pfam" id="PF02928">
    <property type="entry name" value="zf-C5HC2"/>
    <property type="match status" value="1"/>
</dbReference>
<dbReference type="InterPro" id="IPR019786">
    <property type="entry name" value="Zinc_finger_PHD-type_CS"/>
</dbReference>
<organism evidence="20">
    <name type="scientific">Melanaphis sacchari</name>
    <dbReference type="NCBI Taxonomy" id="742174"/>
    <lineage>
        <taxon>Eukaryota</taxon>
        <taxon>Metazoa</taxon>
        <taxon>Ecdysozoa</taxon>
        <taxon>Arthropoda</taxon>
        <taxon>Hexapoda</taxon>
        <taxon>Insecta</taxon>
        <taxon>Pterygota</taxon>
        <taxon>Neoptera</taxon>
        <taxon>Paraneoptera</taxon>
        <taxon>Hemiptera</taxon>
        <taxon>Sternorrhyncha</taxon>
        <taxon>Aphidomorpha</taxon>
        <taxon>Aphidoidea</taxon>
        <taxon>Aphididae</taxon>
        <taxon>Aphidini</taxon>
        <taxon>Melanaphis</taxon>
    </lineage>
</organism>
<comment type="cofactor">
    <cofactor evidence="1">
        <name>Fe(2+)</name>
        <dbReference type="ChEBI" id="CHEBI:29033"/>
    </cofactor>
</comment>
<dbReference type="AlphaFoldDB" id="A0A2H8TPM6"/>
<dbReference type="PANTHER" id="PTHR10694:SF33">
    <property type="entry name" value="LYSINE-SPECIFIC DEMETHYLASE 5"/>
    <property type="match status" value="1"/>
</dbReference>
<dbReference type="Gene3D" id="1.10.150.60">
    <property type="entry name" value="ARID DNA-binding domain"/>
    <property type="match status" value="1"/>
</dbReference>
<dbReference type="PANTHER" id="PTHR10694">
    <property type="entry name" value="LYSINE-SPECIFIC DEMETHYLASE"/>
    <property type="match status" value="1"/>
</dbReference>
<dbReference type="Pfam" id="PF01388">
    <property type="entry name" value="ARID"/>
    <property type="match status" value="1"/>
</dbReference>
<dbReference type="InterPro" id="IPR036431">
    <property type="entry name" value="ARID_dom_sf"/>
</dbReference>
<comment type="subcellular location">
    <subcellularLocation>
        <location evidence="2">Nucleus</location>
    </subcellularLocation>
</comment>
<evidence type="ECO:0000256" key="7">
    <source>
        <dbReference type="ARBA" id="ARBA00022833"/>
    </source>
</evidence>
<dbReference type="SMART" id="SM01014">
    <property type="entry name" value="ARID"/>
    <property type="match status" value="1"/>
</dbReference>
<dbReference type="InterPro" id="IPR001965">
    <property type="entry name" value="Znf_PHD"/>
</dbReference>
<evidence type="ECO:0000256" key="8">
    <source>
        <dbReference type="ARBA" id="ARBA00022853"/>
    </source>
</evidence>
<dbReference type="Pfam" id="PF00628">
    <property type="entry name" value="PHD"/>
    <property type="match status" value="1"/>
</dbReference>
<dbReference type="InterPro" id="IPR004198">
    <property type="entry name" value="Znf_C5HC2"/>
</dbReference>
<evidence type="ECO:0000313" key="20">
    <source>
        <dbReference type="EMBL" id="MBW15198.1"/>
    </source>
</evidence>
<feature type="domain" description="JmjN" evidence="18">
    <location>
        <begin position="46"/>
        <end position="87"/>
    </location>
</feature>
<dbReference type="PROSITE" id="PS01359">
    <property type="entry name" value="ZF_PHD_1"/>
    <property type="match status" value="1"/>
</dbReference>
<dbReference type="EC" id="1.14.11.67" evidence="4"/>
<feature type="domain" description="PHD-type" evidence="16">
    <location>
        <begin position="307"/>
        <end position="357"/>
    </location>
</feature>
<keyword evidence="12" id="KW-0539">Nucleus</keyword>
<dbReference type="SUPFAM" id="SSF51197">
    <property type="entry name" value="Clavaminate synthase-like"/>
    <property type="match status" value="1"/>
</dbReference>
<dbReference type="InterPro" id="IPR003349">
    <property type="entry name" value="JmjN"/>
</dbReference>
<evidence type="ECO:0000259" key="16">
    <source>
        <dbReference type="PROSITE" id="PS50016"/>
    </source>
</evidence>
<dbReference type="SUPFAM" id="SSF46774">
    <property type="entry name" value="ARID-like"/>
    <property type="match status" value="1"/>
</dbReference>
<evidence type="ECO:0000259" key="18">
    <source>
        <dbReference type="PROSITE" id="PS51183"/>
    </source>
</evidence>
<evidence type="ECO:0000256" key="14">
    <source>
        <dbReference type="PROSITE-ProRule" id="PRU00146"/>
    </source>
</evidence>
<proteinExistence type="inferred from homology"/>
<evidence type="ECO:0000256" key="4">
    <source>
        <dbReference type="ARBA" id="ARBA00012902"/>
    </source>
</evidence>
<keyword evidence="5" id="KW-0479">Metal-binding</keyword>
<evidence type="ECO:0000259" key="17">
    <source>
        <dbReference type="PROSITE" id="PS51011"/>
    </source>
</evidence>
<protein>
    <recommendedName>
        <fullName evidence="4">[histone H3]-trimethyl-L-lysine(4) demethylase</fullName>
        <ecNumber evidence="4">1.14.11.67</ecNumber>
    </recommendedName>
</protein>
<dbReference type="SMART" id="SM00501">
    <property type="entry name" value="BRIGHT"/>
    <property type="match status" value="1"/>
</dbReference>
<dbReference type="Gene3D" id="2.60.120.650">
    <property type="entry name" value="Cupin"/>
    <property type="match status" value="1"/>
</dbReference>